<evidence type="ECO:0000259" key="1">
    <source>
        <dbReference type="Pfam" id="PF14216"/>
    </source>
</evidence>
<accession>A0A6N1NJJ1</accession>
<feature type="domain" description="DUF4326" evidence="1">
    <location>
        <begin position="11"/>
        <end position="105"/>
    </location>
</feature>
<proteinExistence type="predicted"/>
<evidence type="ECO:0000313" key="2">
    <source>
        <dbReference type="EMBL" id="QKU34590.1"/>
    </source>
</evidence>
<name>A0A6N1NJJ1_9VIRU</name>
<reference evidence="2" key="2">
    <citation type="journal article" date="2018" name="Nat. Commun.">
        <title>Tailed giant Tupanvirus possesses the most complete translational apparatus of the known virosphere.</title>
        <authorList>
            <person name="Abrahao J."/>
            <person name="Silva L."/>
            <person name="Silva L.S."/>
            <person name="Khalil J.Y.B."/>
            <person name="Rodrigues R."/>
            <person name="Arantes T."/>
            <person name="Assis F."/>
            <person name="Boratto P."/>
            <person name="Andrade M."/>
            <person name="Kroon E.G."/>
            <person name="Ribeiro B."/>
            <person name="Bergier I."/>
            <person name="Seligmann H."/>
            <person name="Ghigo E."/>
            <person name="Colson P."/>
            <person name="Levasseur A."/>
            <person name="Kroemer G."/>
            <person name="Raoult D."/>
            <person name="La Scola B."/>
        </authorList>
    </citation>
    <scope>NUCLEOTIDE SEQUENCE [LARGE SCALE GENOMIC DNA]</scope>
    <source>
        <strain evidence="2">Deep ocean</strain>
    </source>
</reference>
<reference evidence="2" key="1">
    <citation type="submission" date="2017-06" db="EMBL/GenBank/DDBJ databases">
        <authorList>
            <person name="Assis F.L."/>
            <person name="Abrahao J.S."/>
            <person name="Silva L."/>
            <person name="Khalil J.B."/>
            <person name="Rodrigues R."/>
            <person name="Silva L.S."/>
            <person name="Boratto P."/>
            <person name="Andrade M."/>
            <person name="Kroon E.G."/>
            <person name="Ribeiro B."/>
            <person name="Bergier I."/>
            <person name="Seligmann H."/>
            <person name="Ghigo E."/>
            <person name="Colson P."/>
            <person name="Levasseur A."/>
            <person name="Raoult D."/>
            <person name="Scola B.L."/>
        </authorList>
    </citation>
    <scope>NUCLEOTIDE SEQUENCE</scope>
    <source>
        <strain evidence="2">Deep ocean</strain>
    </source>
</reference>
<protein>
    <recommendedName>
        <fullName evidence="1">DUF4326 domain-containing protein</fullName>
    </recommendedName>
</protein>
<organism evidence="2">
    <name type="scientific">Tupanvirus deep ocean</name>
    <dbReference type="NCBI Taxonomy" id="2126984"/>
    <lineage>
        <taxon>Viruses</taxon>
        <taxon>Varidnaviria</taxon>
        <taxon>Bamfordvirae</taxon>
        <taxon>Nucleocytoviricota</taxon>
        <taxon>Megaviricetes</taxon>
        <taxon>Imitervirales</taxon>
        <taxon>Mimiviridae</taxon>
        <taxon>Megamimivirinae</taxon>
        <taxon>Tupanvirus</taxon>
        <taxon>Tupanvirus altamarinense</taxon>
    </lineage>
</organism>
<dbReference type="GeneID" id="80517919"/>
<dbReference type="RefSeq" id="YP_010781228.1">
    <property type="nucleotide sequence ID" value="NC_075038.1"/>
</dbReference>
<dbReference type="Pfam" id="PF14216">
    <property type="entry name" value="DUF4326"/>
    <property type="match status" value="1"/>
</dbReference>
<dbReference type="EMBL" id="MF405918">
    <property type="protein sequence ID" value="QKU34590.1"/>
    <property type="molecule type" value="Genomic_DNA"/>
</dbReference>
<sequence>MTVPKLVRIRRKNGVIVQNCDIYIGRANNQGGWNLSNSKWHNPFTIKQYGSAQIVCQLYLKYIINSDLFHDLPELESKTLGCWCDPPSRFDNTDGFYCHGCVLIELFKIVKYHNYDTNMVQKTLKRLFP</sequence>
<dbReference type="InterPro" id="IPR025475">
    <property type="entry name" value="DUF4326"/>
</dbReference>
<dbReference type="KEGG" id="vg:80517919"/>